<reference evidence="2 3" key="1">
    <citation type="submission" date="2019-02" db="EMBL/GenBank/DDBJ databases">
        <title>Deep-cultivation of Planctomycetes and their phenomic and genomic characterization uncovers novel biology.</title>
        <authorList>
            <person name="Wiegand S."/>
            <person name="Jogler M."/>
            <person name="Boedeker C."/>
            <person name="Pinto D."/>
            <person name="Vollmers J."/>
            <person name="Rivas-Marin E."/>
            <person name="Kohn T."/>
            <person name="Peeters S.H."/>
            <person name="Heuer A."/>
            <person name="Rast P."/>
            <person name="Oberbeckmann S."/>
            <person name="Bunk B."/>
            <person name="Jeske O."/>
            <person name="Meyerdierks A."/>
            <person name="Storesund J.E."/>
            <person name="Kallscheuer N."/>
            <person name="Luecker S."/>
            <person name="Lage O.M."/>
            <person name="Pohl T."/>
            <person name="Merkel B.J."/>
            <person name="Hornburger P."/>
            <person name="Mueller R.-W."/>
            <person name="Bruemmer F."/>
            <person name="Labrenz M."/>
            <person name="Spormann A.M."/>
            <person name="Op Den Camp H."/>
            <person name="Overmann J."/>
            <person name="Amann R."/>
            <person name="Jetten M.S.M."/>
            <person name="Mascher T."/>
            <person name="Medema M.H."/>
            <person name="Devos D.P."/>
            <person name="Kaster A.-K."/>
            <person name="Ovreas L."/>
            <person name="Rohde M."/>
            <person name="Galperin M.Y."/>
            <person name="Jogler C."/>
        </authorList>
    </citation>
    <scope>NUCLEOTIDE SEQUENCE [LARGE SCALE GENOMIC DNA]</scope>
    <source>
        <strain evidence="2 3">Poly51</strain>
    </source>
</reference>
<keyword evidence="3" id="KW-1185">Reference proteome</keyword>
<dbReference type="EMBL" id="SJPW01000007">
    <property type="protein sequence ID" value="TWU47467.1"/>
    <property type="molecule type" value="Genomic_DNA"/>
</dbReference>
<feature type="transmembrane region" description="Helical" evidence="1">
    <location>
        <begin position="85"/>
        <end position="106"/>
    </location>
</feature>
<gene>
    <name evidence="2" type="ORF">Poly51_52670</name>
</gene>
<keyword evidence="1" id="KW-1133">Transmembrane helix</keyword>
<dbReference type="RefSeq" id="WP_246114754.1">
    <property type="nucleotide sequence ID" value="NZ_SJPW01000007.1"/>
</dbReference>
<sequence length="166" mass="18809">MIKFLRLQPSFTIDTSMPAKSVIERMRLAFKSPELQGMAVAASMCVDYKIEQQHRRFWSPHLSVQVSDTEAGSRLHCRFAPRPEIWTMFMAIYFVVLILMFAASIYGYVQWWMGDTPWTLVAIPIGAATIAGLHVASLVGQNLSTDQMILLRDRLERTLTVAEVAT</sequence>
<evidence type="ECO:0000256" key="1">
    <source>
        <dbReference type="SAM" id="Phobius"/>
    </source>
</evidence>
<dbReference type="AlphaFoldDB" id="A0A5C6EHE6"/>
<comment type="caution">
    <text evidence="2">The sequence shown here is derived from an EMBL/GenBank/DDBJ whole genome shotgun (WGS) entry which is preliminary data.</text>
</comment>
<accession>A0A5C6EHE6</accession>
<dbReference type="Proteomes" id="UP000318288">
    <property type="component" value="Unassembled WGS sequence"/>
</dbReference>
<organism evidence="2 3">
    <name type="scientific">Rubripirellula tenax</name>
    <dbReference type="NCBI Taxonomy" id="2528015"/>
    <lineage>
        <taxon>Bacteria</taxon>
        <taxon>Pseudomonadati</taxon>
        <taxon>Planctomycetota</taxon>
        <taxon>Planctomycetia</taxon>
        <taxon>Pirellulales</taxon>
        <taxon>Pirellulaceae</taxon>
        <taxon>Rubripirellula</taxon>
    </lineage>
</organism>
<name>A0A5C6EHE6_9BACT</name>
<protein>
    <submittedName>
        <fullName evidence="2">Uncharacterized protein</fullName>
    </submittedName>
</protein>
<evidence type="ECO:0000313" key="3">
    <source>
        <dbReference type="Proteomes" id="UP000318288"/>
    </source>
</evidence>
<keyword evidence="1" id="KW-0472">Membrane</keyword>
<keyword evidence="1" id="KW-0812">Transmembrane</keyword>
<feature type="transmembrane region" description="Helical" evidence="1">
    <location>
        <begin position="118"/>
        <end position="139"/>
    </location>
</feature>
<evidence type="ECO:0000313" key="2">
    <source>
        <dbReference type="EMBL" id="TWU47467.1"/>
    </source>
</evidence>
<proteinExistence type="predicted"/>